<sequence length="238" mass="25961">MADTTEPTPPVQPSQTSHVALKDDATAERNQTETTTAPEPARIAMAPPSLADDDAALAKLAALINRIYTADQAGIVRADYRRASSARLAAMVRSGELAVAWSSPSSSCSEQQETEIIIIGCVAIHSHTSPSEDSHAHAAAEFAMLACDPRFRGAGTGRALVRFAEAHARDVLGVKIMLCELLVPADWEHPFKARLEAWYARMGYRFVATKTDVAVRWPRLARFLVTESEYRVFEKALV</sequence>
<dbReference type="InterPro" id="IPR016181">
    <property type="entry name" value="Acyl_CoA_acyltransferase"/>
</dbReference>
<feature type="compositionally biased region" description="Basic and acidic residues" evidence="1">
    <location>
        <begin position="20"/>
        <end position="31"/>
    </location>
</feature>
<dbReference type="SUPFAM" id="SSF55729">
    <property type="entry name" value="Acyl-CoA N-acyltransferases (Nat)"/>
    <property type="match status" value="1"/>
</dbReference>
<evidence type="ECO:0000256" key="1">
    <source>
        <dbReference type="SAM" id="MobiDB-lite"/>
    </source>
</evidence>
<keyword evidence="4" id="KW-1185">Reference proteome</keyword>
<feature type="domain" description="N-acetyltransferase" evidence="2">
    <location>
        <begin position="118"/>
        <end position="205"/>
    </location>
</feature>
<name>A0AAE0NJH3_9PEZI</name>
<protein>
    <recommendedName>
        <fullName evidence="2">N-acetyltransferase domain-containing protein</fullName>
    </recommendedName>
</protein>
<evidence type="ECO:0000313" key="4">
    <source>
        <dbReference type="Proteomes" id="UP001287356"/>
    </source>
</evidence>
<feature type="region of interest" description="Disordered" evidence="1">
    <location>
        <begin position="1"/>
        <end position="44"/>
    </location>
</feature>
<accession>A0AAE0NJH3</accession>
<reference evidence="3" key="1">
    <citation type="journal article" date="2023" name="Mol. Phylogenet. Evol.">
        <title>Genome-scale phylogeny and comparative genomics of the fungal order Sordariales.</title>
        <authorList>
            <person name="Hensen N."/>
            <person name="Bonometti L."/>
            <person name="Westerberg I."/>
            <person name="Brannstrom I.O."/>
            <person name="Guillou S."/>
            <person name="Cros-Aarteil S."/>
            <person name="Calhoun S."/>
            <person name="Haridas S."/>
            <person name="Kuo A."/>
            <person name="Mondo S."/>
            <person name="Pangilinan J."/>
            <person name="Riley R."/>
            <person name="LaButti K."/>
            <person name="Andreopoulos B."/>
            <person name="Lipzen A."/>
            <person name="Chen C."/>
            <person name="Yan M."/>
            <person name="Daum C."/>
            <person name="Ng V."/>
            <person name="Clum A."/>
            <person name="Steindorff A."/>
            <person name="Ohm R.A."/>
            <person name="Martin F."/>
            <person name="Silar P."/>
            <person name="Natvig D.O."/>
            <person name="Lalanne C."/>
            <person name="Gautier V."/>
            <person name="Ament-Velasquez S.L."/>
            <person name="Kruys A."/>
            <person name="Hutchinson M.I."/>
            <person name="Powell A.J."/>
            <person name="Barry K."/>
            <person name="Miller A.N."/>
            <person name="Grigoriev I.V."/>
            <person name="Debuchy R."/>
            <person name="Gladieux P."/>
            <person name="Hiltunen Thoren M."/>
            <person name="Johannesson H."/>
        </authorList>
    </citation>
    <scope>NUCLEOTIDE SEQUENCE</scope>
    <source>
        <strain evidence="3">CBS 958.72</strain>
    </source>
</reference>
<dbReference type="CDD" id="cd04301">
    <property type="entry name" value="NAT_SF"/>
    <property type="match status" value="1"/>
</dbReference>
<dbReference type="Pfam" id="PF13508">
    <property type="entry name" value="Acetyltransf_7"/>
    <property type="match status" value="1"/>
</dbReference>
<gene>
    <name evidence="3" type="ORF">B0T24DRAFT_602027</name>
</gene>
<dbReference type="EMBL" id="JAULSN010000001">
    <property type="protein sequence ID" value="KAK3382587.1"/>
    <property type="molecule type" value="Genomic_DNA"/>
</dbReference>
<comment type="caution">
    <text evidence="3">The sequence shown here is derived from an EMBL/GenBank/DDBJ whole genome shotgun (WGS) entry which is preliminary data.</text>
</comment>
<dbReference type="Proteomes" id="UP001287356">
    <property type="component" value="Unassembled WGS sequence"/>
</dbReference>
<organism evidence="3 4">
    <name type="scientific">Lasiosphaeria ovina</name>
    <dbReference type="NCBI Taxonomy" id="92902"/>
    <lineage>
        <taxon>Eukaryota</taxon>
        <taxon>Fungi</taxon>
        <taxon>Dikarya</taxon>
        <taxon>Ascomycota</taxon>
        <taxon>Pezizomycotina</taxon>
        <taxon>Sordariomycetes</taxon>
        <taxon>Sordariomycetidae</taxon>
        <taxon>Sordariales</taxon>
        <taxon>Lasiosphaeriaceae</taxon>
        <taxon>Lasiosphaeria</taxon>
    </lineage>
</organism>
<dbReference type="AlphaFoldDB" id="A0AAE0NJH3"/>
<dbReference type="InterPro" id="IPR000182">
    <property type="entry name" value="GNAT_dom"/>
</dbReference>
<proteinExistence type="predicted"/>
<reference evidence="3" key="2">
    <citation type="submission" date="2023-06" db="EMBL/GenBank/DDBJ databases">
        <authorList>
            <consortium name="Lawrence Berkeley National Laboratory"/>
            <person name="Haridas S."/>
            <person name="Hensen N."/>
            <person name="Bonometti L."/>
            <person name="Westerberg I."/>
            <person name="Brannstrom I.O."/>
            <person name="Guillou S."/>
            <person name="Cros-Aarteil S."/>
            <person name="Calhoun S."/>
            <person name="Kuo A."/>
            <person name="Mondo S."/>
            <person name="Pangilinan J."/>
            <person name="Riley R."/>
            <person name="Labutti K."/>
            <person name="Andreopoulos B."/>
            <person name="Lipzen A."/>
            <person name="Chen C."/>
            <person name="Yanf M."/>
            <person name="Daum C."/>
            <person name="Ng V."/>
            <person name="Clum A."/>
            <person name="Steindorff A."/>
            <person name="Ohm R."/>
            <person name="Martin F."/>
            <person name="Silar P."/>
            <person name="Natvig D."/>
            <person name="Lalanne C."/>
            <person name="Gautier V."/>
            <person name="Ament-Velasquez S.L."/>
            <person name="Kruys A."/>
            <person name="Hutchinson M.I."/>
            <person name="Powell A.J."/>
            <person name="Barry K."/>
            <person name="Miller A.N."/>
            <person name="Grigoriev I.V."/>
            <person name="Debuchy R."/>
            <person name="Gladieux P."/>
            <person name="Thoren M.H."/>
            <person name="Johannesson H."/>
        </authorList>
    </citation>
    <scope>NUCLEOTIDE SEQUENCE</scope>
    <source>
        <strain evidence="3">CBS 958.72</strain>
    </source>
</reference>
<dbReference type="Gene3D" id="3.40.630.30">
    <property type="match status" value="1"/>
</dbReference>
<dbReference type="GO" id="GO:0016747">
    <property type="term" value="F:acyltransferase activity, transferring groups other than amino-acyl groups"/>
    <property type="evidence" value="ECO:0007669"/>
    <property type="project" value="InterPro"/>
</dbReference>
<evidence type="ECO:0000259" key="2">
    <source>
        <dbReference type="Pfam" id="PF13508"/>
    </source>
</evidence>
<evidence type="ECO:0000313" key="3">
    <source>
        <dbReference type="EMBL" id="KAK3382587.1"/>
    </source>
</evidence>